<accession>A0ABT5TVE5</accession>
<dbReference type="PROSITE" id="PS00061">
    <property type="entry name" value="ADH_SHORT"/>
    <property type="match status" value="1"/>
</dbReference>
<dbReference type="Gene3D" id="3.40.50.720">
    <property type="entry name" value="NAD(P)-binding Rossmann-like Domain"/>
    <property type="match status" value="1"/>
</dbReference>
<dbReference type="InterPro" id="IPR023985">
    <property type="entry name" value="SDR_subfam_1"/>
</dbReference>
<keyword evidence="2" id="KW-0560">Oxidoreductase</keyword>
<dbReference type="InterPro" id="IPR036291">
    <property type="entry name" value="NAD(P)-bd_dom_sf"/>
</dbReference>
<keyword evidence="3" id="KW-0520">NAD</keyword>
<comment type="caution">
    <text evidence="4">The sequence shown here is derived from an EMBL/GenBank/DDBJ whole genome shotgun (WGS) entry which is preliminary data.</text>
</comment>
<dbReference type="SUPFAM" id="SSF51735">
    <property type="entry name" value="NAD(P)-binding Rossmann-fold domains"/>
    <property type="match status" value="1"/>
</dbReference>
<organism evidence="4 5">
    <name type="scientific">Georgenia halotolerans</name>
    <dbReference type="NCBI Taxonomy" id="3028317"/>
    <lineage>
        <taxon>Bacteria</taxon>
        <taxon>Bacillati</taxon>
        <taxon>Actinomycetota</taxon>
        <taxon>Actinomycetes</taxon>
        <taxon>Micrococcales</taxon>
        <taxon>Bogoriellaceae</taxon>
        <taxon>Georgenia</taxon>
    </lineage>
</organism>
<evidence type="ECO:0000313" key="5">
    <source>
        <dbReference type="Proteomes" id="UP001165561"/>
    </source>
</evidence>
<evidence type="ECO:0000256" key="3">
    <source>
        <dbReference type="ARBA" id="ARBA00023027"/>
    </source>
</evidence>
<sequence length="278" mass="29677">MAGRVEGKVAFITGAARGQGRAHAVRLAEEGADIIAIDVCEDIPTYIAEPSTEEDLAETVRQVEALDRRIVATKADVRDYDALKKAVDDGVAQLGRLDIVSANAGIYRIGAKSHEITEEDWQAIIDVNLTGVWHTAKAVIPHLIEGGRGGSIILTSSLNGLKGGAGYAHYVSSKHAVVGLMRTLALELGEHSIRVNTVNPGVVHTAMVHNDVVYGAFRPDLENPGREDFEETAAELAVLPTTGSEPRDIANALLFLASDEARYITGVTLPVDAGWLLK</sequence>
<dbReference type="NCBIfam" id="TIGR03971">
    <property type="entry name" value="SDR_subfam_1"/>
    <property type="match status" value="1"/>
</dbReference>
<dbReference type="PANTHER" id="PTHR24321">
    <property type="entry name" value="DEHYDROGENASES, SHORT CHAIN"/>
    <property type="match status" value="1"/>
</dbReference>
<name>A0ABT5TVE5_9MICO</name>
<dbReference type="PRINTS" id="PR00080">
    <property type="entry name" value="SDRFAMILY"/>
</dbReference>
<gene>
    <name evidence="4" type="ORF">PU560_06015</name>
</gene>
<dbReference type="Proteomes" id="UP001165561">
    <property type="component" value="Unassembled WGS sequence"/>
</dbReference>
<proteinExistence type="inferred from homology"/>
<reference evidence="4" key="1">
    <citation type="submission" date="2023-02" db="EMBL/GenBank/DDBJ databases">
        <title>Georgenia sp.10Sc9-8, isolated from a soil sample collected from the Taklamakan desert.</title>
        <authorList>
            <person name="Liu S."/>
        </authorList>
    </citation>
    <scope>NUCLEOTIDE SEQUENCE</scope>
    <source>
        <strain evidence="4">10Sc9-8</strain>
    </source>
</reference>
<evidence type="ECO:0000256" key="2">
    <source>
        <dbReference type="ARBA" id="ARBA00023002"/>
    </source>
</evidence>
<evidence type="ECO:0000313" key="4">
    <source>
        <dbReference type="EMBL" id="MDD9206025.1"/>
    </source>
</evidence>
<dbReference type="Pfam" id="PF13561">
    <property type="entry name" value="adh_short_C2"/>
    <property type="match status" value="1"/>
</dbReference>
<protein>
    <submittedName>
        <fullName evidence="4">Mycofactocin-coupled SDR family oxidoreductase</fullName>
    </submittedName>
</protein>
<keyword evidence="5" id="KW-1185">Reference proteome</keyword>
<evidence type="ECO:0000256" key="1">
    <source>
        <dbReference type="ARBA" id="ARBA00006484"/>
    </source>
</evidence>
<dbReference type="CDD" id="cd05233">
    <property type="entry name" value="SDR_c"/>
    <property type="match status" value="1"/>
</dbReference>
<dbReference type="PRINTS" id="PR00081">
    <property type="entry name" value="GDHRDH"/>
</dbReference>
<dbReference type="NCBIfam" id="NF009467">
    <property type="entry name" value="PRK12826.1-3"/>
    <property type="match status" value="1"/>
</dbReference>
<comment type="similarity">
    <text evidence="1">Belongs to the short-chain dehydrogenases/reductases (SDR) family.</text>
</comment>
<dbReference type="InterPro" id="IPR002347">
    <property type="entry name" value="SDR_fam"/>
</dbReference>
<dbReference type="EMBL" id="JARACI010000753">
    <property type="protein sequence ID" value="MDD9206025.1"/>
    <property type="molecule type" value="Genomic_DNA"/>
</dbReference>
<dbReference type="InterPro" id="IPR020904">
    <property type="entry name" value="Sc_DH/Rdtase_CS"/>
</dbReference>
<dbReference type="PANTHER" id="PTHR24321:SF8">
    <property type="entry name" value="ESTRADIOL 17-BETA-DEHYDROGENASE 8-RELATED"/>
    <property type="match status" value="1"/>
</dbReference>